<dbReference type="Proteomes" id="UP001204144">
    <property type="component" value="Unassembled WGS sequence"/>
</dbReference>
<accession>A0AAE3H2J0</accession>
<gene>
    <name evidence="2" type="ORF">EGI31_12485</name>
</gene>
<dbReference type="EMBL" id="RJUF01000039">
    <property type="protein sequence ID" value="MCP9763772.1"/>
    <property type="molecule type" value="Genomic_DNA"/>
</dbReference>
<comment type="caution">
    <text evidence="2">The sequence shown here is derived from an EMBL/GenBank/DDBJ whole genome shotgun (WGS) entry which is preliminary data.</text>
</comment>
<feature type="region of interest" description="Disordered" evidence="1">
    <location>
        <begin position="169"/>
        <end position="249"/>
    </location>
</feature>
<dbReference type="InterPro" id="IPR025632">
    <property type="entry name" value="DUF4290"/>
</dbReference>
<evidence type="ECO:0000256" key="1">
    <source>
        <dbReference type="SAM" id="MobiDB-lite"/>
    </source>
</evidence>
<keyword evidence="3" id="KW-1185">Reference proteome</keyword>
<dbReference type="AlphaFoldDB" id="A0AAE3H2J0"/>
<feature type="compositionally biased region" description="Basic and acidic residues" evidence="1">
    <location>
        <begin position="193"/>
        <end position="205"/>
    </location>
</feature>
<proteinExistence type="predicted"/>
<sequence length="249" mass="28720">MKEYGSNVQKLVEQIVSIPEKEKRTKHAHILVELMRQIHPQMRDGADYSKKLWDDLYIMANFDLDVDSPYPPPPKEILGKKPMQIPYSQSKLKHKFYGRNLELLIMKAIVAETFDERKAFVSYLVRLMKSFFLNWNKDTVETSVCLNQIMELSGGKLKPEIDFLVQNGMIDDANPKDGSGNRPRPAYQNFSNRPERGNERRDPRASVDGNKMGGFNRNPNQRPNNPNGGNGNGNNKNRFNSNNNRRRPQ</sequence>
<feature type="compositionally biased region" description="Low complexity" evidence="1">
    <location>
        <begin position="213"/>
        <end position="243"/>
    </location>
</feature>
<organism evidence="2 3">
    <name type="scientific">Lacihabitans soyangensis</name>
    <dbReference type="NCBI Taxonomy" id="869394"/>
    <lineage>
        <taxon>Bacteria</taxon>
        <taxon>Pseudomonadati</taxon>
        <taxon>Bacteroidota</taxon>
        <taxon>Cytophagia</taxon>
        <taxon>Cytophagales</taxon>
        <taxon>Leadbetterellaceae</taxon>
        <taxon>Lacihabitans</taxon>
    </lineage>
</organism>
<dbReference type="Pfam" id="PF14123">
    <property type="entry name" value="DUF4290"/>
    <property type="match status" value="1"/>
</dbReference>
<reference evidence="2 3" key="1">
    <citation type="submission" date="2018-11" db="EMBL/GenBank/DDBJ databases">
        <title>Novel bacteria species description.</title>
        <authorList>
            <person name="Han J.-H."/>
        </authorList>
    </citation>
    <scope>NUCLEOTIDE SEQUENCE [LARGE SCALE GENOMIC DNA]</scope>
    <source>
        <strain evidence="2 3">KCTC23259</strain>
    </source>
</reference>
<protein>
    <submittedName>
        <fullName evidence="2">DUF4290 domain-containing protein</fullName>
    </submittedName>
</protein>
<name>A0AAE3H2J0_9BACT</name>
<evidence type="ECO:0000313" key="2">
    <source>
        <dbReference type="EMBL" id="MCP9763772.1"/>
    </source>
</evidence>
<dbReference type="RefSeq" id="WP_255037541.1">
    <property type="nucleotide sequence ID" value="NZ_RJUF01000039.1"/>
</dbReference>
<evidence type="ECO:0000313" key="3">
    <source>
        <dbReference type="Proteomes" id="UP001204144"/>
    </source>
</evidence>